<dbReference type="GO" id="GO:0004382">
    <property type="term" value="F:GDP phosphatase activity"/>
    <property type="evidence" value="ECO:0007669"/>
    <property type="project" value="TreeGrafter"/>
</dbReference>
<gene>
    <name evidence="6" type="ORF">DBRI00130_LOCUS27056</name>
</gene>
<feature type="active site" description="Proton acceptor" evidence="3">
    <location>
        <position position="165"/>
    </location>
</feature>
<evidence type="ECO:0000256" key="4">
    <source>
        <dbReference type="PIRSR" id="PIRSR600407-2"/>
    </source>
</evidence>
<comment type="similarity">
    <text evidence="1">Belongs to the GDA1/CD39 NTPase family.</text>
</comment>
<name>A0A7S4S070_9STRA</name>
<evidence type="ECO:0000256" key="5">
    <source>
        <dbReference type="SAM" id="SignalP"/>
    </source>
</evidence>
<dbReference type="Gene3D" id="3.30.420.40">
    <property type="match status" value="1"/>
</dbReference>
<feature type="binding site" evidence="4">
    <location>
        <begin position="201"/>
        <end position="205"/>
    </location>
    <ligand>
        <name>ATP</name>
        <dbReference type="ChEBI" id="CHEBI:30616"/>
    </ligand>
</feature>
<dbReference type="PANTHER" id="PTHR11782">
    <property type="entry name" value="ADENOSINE/GUANOSINE DIPHOSPHATASE"/>
    <property type="match status" value="1"/>
</dbReference>
<dbReference type="PANTHER" id="PTHR11782:SF83">
    <property type="entry name" value="GUANOSINE-DIPHOSPHATASE"/>
    <property type="match status" value="1"/>
</dbReference>
<accession>A0A7S4S070</accession>
<dbReference type="Gene3D" id="3.30.420.150">
    <property type="entry name" value="Exopolyphosphatase. Domain 2"/>
    <property type="match status" value="1"/>
</dbReference>
<dbReference type="AlphaFoldDB" id="A0A7S4S070"/>
<reference evidence="6" key="1">
    <citation type="submission" date="2021-01" db="EMBL/GenBank/DDBJ databases">
        <authorList>
            <person name="Corre E."/>
            <person name="Pelletier E."/>
            <person name="Niang G."/>
            <person name="Scheremetjew M."/>
            <person name="Finn R."/>
            <person name="Kale V."/>
            <person name="Holt S."/>
            <person name="Cochrane G."/>
            <person name="Meng A."/>
            <person name="Brown T."/>
            <person name="Cohen L."/>
        </authorList>
    </citation>
    <scope>NUCLEOTIDE SEQUENCE</scope>
    <source>
        <strain evidence="6">GSO104</strain>
    </source>
</reference>
<dbReference type="GO" id="GO:0017111">
    <property type="term" value="F:ribonucleoside triphosphate phosphatase activity"/>
    <property type="evidence" value="ECO:0007669"/>
    <property type="project" value="TreeGrafter"/>
</dbReference>
<dbReference type="CDD" id="cd24003">
    <property type="entry name" value="ASKHA_NBD_GDA1_CD39_NTPase"/>
    <property type="match status" value="1"/>
</dbReference>
<dbReference type="InterPro" id="IPR000407">
    <property type="entry name" value="GDA1_CD39_NTPase"/>
</dbReference>
<keyword evidence="4" id="KW-0547">Nucleotide-binding</keyword>
<evidence type="ECO:0000256" key="2">
    <source>
        <dbReference type="ARBA" id="ARBA00022801"/>
    </source>
</evidence>
<keyword evidence="5" id="KW-0732">Signal</keyword>
<dbReference type="GO" id="GO:0005524">
    <property type="term" value="F:ATP binding"/>
    <property type="evidence" value="ECO:0007669"/>
    <property type="project" value="UniProtKB-KW"/>
</dbReference>
<evidence type="ECO:0000256" key="3">
    <source>
        <dbReference type="PIRSR" id="PIRSR600407-1"/>
    </source>
</evidence>
<dbReference type="GO" id="GO:0016020">
    <property type="term" value="C:membrane"/>
    <property type="evidence" value="ECO:0007669"/>
    <property type="project" value="TreeGrafter"/>
</dbReference>
<evidence type="ECO:0000256" key="1">
    <source>
        <dbReference type="ARBA" id="ARBA00009283"/>
    </source>
</evidence>
<sequence>MIMTRTWLYCAILSFVLIFSLANGHEIEGTTTSPYRIVIDGGSTGSRLHIFEFLLNNETNEAECIGRGSLSVWTPLSDFANASNNPHAVAEHLFPLFDFAATNIPSRYHASTTVTYQGTAGMRLLQTQTQQDVYDALYEGLQSWPHFVFSSLQRHHIATLDGNEEAYFAAVAANYLHGTVTANLTRREPSQQLLGALDMGGSSTQIVFRKEQQQQQQHSRKLHPTHFSSTSYLSFGAQQFRTKLWDDLSSKYHHHHNNTSIHNPCAFSGHITTHNAHTFVGTGNATHCAMHINNLLPHHELHTPPHNAQTNFLAMSLYFFALDCLKEISLLFTTTHPSYAKLHDSWPNPSIQELTDALDPFCLHSWHHDLQPIQHHAHKYTSPNILPHRCFEAVYIVTLLRDGYKFPLSSRSITFAHLLHGNQVEWSLGMALSLHDAHHHHHHESSLDVVVVVKNEEDICVGKNSCTLEDDCRHLLSSSLS</sequence>
<protein>
    <submittedName>
        <fullName evidence="6">Uncharacterized protein</fullName>
    </submittedName>
</protein>
<dbReference type="GO" id="GO:0009134">
    <property type="term" value="P:nucleoside diphosphate catabolic process"/>
    <property type="evidence" value="ECO:0007669"/>
    <property type="project" value="TreeGrafter"/>
</dbReference>
<keyword evidence="2" id="KW-0378">Hydrolase</keyword>
<evidence type="ECO:0000313" key="6">
    <source>
        <dbReference type="EMBL" id="CAE4630360.1"/>
    </source>
</evidence>
<feature type="chain" id="PRO_5031086221" evidence="5">
    <location>
        <begin position="25"/>
        <end position="481"/>
    </location>
</feature>
<proteinExistence type="inferred from homology"/>
<keyword evidence="4" id="KW-0067">ATP-binding</keyword>
<dbReference type="GO" id="GO:0045134">
    <property type="term" value="F:UDP phosphatase activity"/>
    <property type="evidence" value="ECO:0007669"/>
    <property type="project" value="TreeGrafter"/>
</dbReference>
<organism evidence="6">
    <name type="scientific">Ditylum brightwellii</name>
    <dbReference type="NCBI Taxonomy" id="49249"/>
    <lineage>
        <taxon>Eukaryota</taxon>
        <taxon>Sar</taxon>
        <taxon>Stramenopiles</taxon>
        <taxon>Ochrophyta</taxon>
        <taxon>Bacillariophyta</taxon>
        <taxon>Mediophyceae</taxon>
        <taxon>Lithodesmiophycidae</taxon>
        <taxon>Lithodesmiales</taxon>
        <taxon>Lithodesmiaceae</taxon>
        <taxon>Ditylum</taxon>
    </lineage>
</organism>
<dbReference type="Pfam" id="PF01150">
    <property type="entry name" value="GDA1_CD39"/>
    <property type="match status" value="1"/>
</dbReference>
<dbReference type="EMBL" id="HBNS01034601">
    <property type="protein sequence ID" value="CAE4630360.1"/>
    <property type="molecule type" value="Transcribed_RNA"/>
</dbReference>
<feature type="signal peptide" evidence="5">
    <location>
        <begin position="1"/>
        <end position="24"/>
    </location>
</feature>